<feature type="compositionally biased region" description="Basic and acidic residues" evidence="1">
    <location>
        <begin position="355"/>
        <end position="365"/>
    </location>
</feature>
<proteinExistence type="predicted"/>
<evidence type="ECO:0000313" key="2">
    <source>
        <dbReference type="EMBL" id="NWN61833.1"/>
    </source>
</evidence>
<name>A0A7Y8RN96_9PSED</name>
<organism evidence="2 3">
    <name type="scientific">Pseudomonas allii</name>
    <dbReference type="NCBI Taxonomy" id="2740531"/>
    <lineage>
        <taxon>Bacteria</taxon>
        <taxon>Pseudomonadati</taxon>
        <taxon>Pseudomonadota</taxon>
        <taxon>Gammaproteobacteria</taxon>
        <taxon>Pseudomonadales</taxon>
        <taxon>Pseudomonadaceae</taxon>
        <taxon>Pseudomonas</taxon>
    </lineage>
</organism>
<reference evidence="2 3" key="1">
    <citation type="submission" date="2020-05" db="EMBL/GenBank/DDBJ databases">
        <title>Onion-isolated Pseudomonas sp.</title>
        <authorList>
            <person name="Fujikawa T."/>
            <person name="Sawada H."/>
        </authorList>
    </citation>
    <scope>NUCLEOTIDE SEQUENCE [LARGE SCALE GENOMIC DNA]</scope>
    <source>
        <strain evidence="2 3">MAFF 301512</strain>
    </source>
</reference>
<evidence type="ECO:0000256" key="1">
    <source>
        <dbReference type="SAM" id="MobiDB-lite"/>
    </source>
</evidence>
<sequence length="408" mass="42575">MSNVSLGTPKAFFSELQSASQSSTGLVKDVERVSTLATDLGIKGAARDVNQTLTGAKEVSVNSDALEKLFEMFDLVFKAMRSLLSGRGFSSHAATVVPHAAKAESDVEVSVEGGLNSKGKPSPFARKGEQVSGGIADVSINADRSTQIKIAGDSTKSTVTVDKEAKVSVGADGAVQVKTTGDNKAATVTVGKDGNVKADASGGAHMKITGFSNSSSAETVGNSVQGKVGGDAQLGTSGVDAQVQVMPDGSTQVSVTAEEGKEFRVRVEAGVNVRISSEGCGENQPVTIRDITPRQSTRVALDTQPEAEVKTISELKAEARVGTEARVNSESNEEQKAEVAVGAEPKVQTQATPEQKVEVKVETEPKIQTPHTPEPQPSDKVDAEPTVEVKTPTPPRRVMNPRLEGVRA</sequence>
<protein>
    <submittedName>
        <fullName evidence="2">Uncharacterized protein</fullName>
    </submittedName>
</protein>
<accession>A0A7Y8RN96</accession>
<dbReference type="Proteomes" id="UP000543908">
    <property type="component" value="Unassembled WGS sequence"/>
</dbReference>
<feature type="region of interest" description="Disordered" evidence="1">
    <location>
        <begin position="322"/>
        <end position="408"/>
    </location>
</feature>
<dbReference type="AlphaFoldDB" id="A0A7Y8RN96"/>
<gene>
    <name evidence="2" type="ORF">HT123_12085</name>
</gene>
<dbReference type="EMBL" id="JABUHS010000088">
    <property type="protein sequence ID" value="NWN61833.1"/>
    <property type="molecule type" value="Genomic_DNA"/>
</dbReference>
<evidence type="ECO:0000313" key="3">
    <source>
        <dbReference type="Proteomes" id="UP000543908"/>
    </source>
</evidence>
<comment type="caution">
    <text evidence="2">The sequence shown here is derived from an EMBL/GenBank/DDBJ whole genome shotgun (WGS) entry which is preliminary data.</text>
</comment>
<dbReference type="RefSeq" id="WP_058426892.1">
    <property type="nucleotide sequence ID" value="NZ_JABUHS010000088.1"/>
</dbReference>